<accession>A0A0A2KV40</accession>
<keyword evidence="3" id="KW-1185">Reference proteome</keyword>
<name>A0A0A2KV40_PENIT</name>
<gene>
    <name evidence="2" type="ORF">PITC_046610</name>
</gene>
<feature type="compositionally biased region" description="Acidic residues" evidence="1">
    <location>
        <begin position="97"/>
        <end position="106"/>
    </location>
</feature>
<dbReference type="AlphaFoldDB" id="A0A0A2KV40"/>
<evidence type="ECO:0000256" key="1">
    <source>
        <dbReference type="SAM" id="MobiDB-lite"/>
    </source>
</evidence>
<dbReference type="Proteomes" id="UP000030104">
    <property type="component" value="Unassembled WGS sequence"/>
</dbReference>
<dbReference type="OMA" id="HTHASWH"/>
<dbReference type="OrthoDB" id="4336208at2759"/>
<dbReference type="HOGENOM" id="CLU_1461786_0_0_1"/>
<evidence type="ECO:0000313" key="3">
    <source>
        <dbReference type="Proteomes" id="UP000030104"/>
    </source>
</evidence>
<protein>
    <submittedName>
        <fullName evidence="2">Uncharacterized protein</fullName>
    </submittedName>
</protein>
<reference evidence="2 3" key="1">
    <citation type="journal article" date="2015" name="Mol. Plant Microbe Interact.">
        <title>Genome, transcriptome, and functional analyses of Penicillium expansum provide new insights into secondary metabolism and pathogenicity.</title>
        <authorList>
            <person name="Ballester A.R."/>
            <person name="Marcet-Houben M."/>
            <person name="Levin E."/>
            <person name="Sela N."/>
            <person name="Selma-Lazaro C."/>
            <person name="Carmona L."/>
            <person name="Wisniewski M."/>
            <person name="Droby S."/>
            <person name="Gonzalez-Candelas L."/>
            <person name="Gabaldon T."/>
        </authorList>
    </citation>
    <scope>NUCLEOTIDE SEQUENCE [LARGE SCALE GENOMIC DNA]</scope>
    <source>
        <strain evidence="2 3">PHI-1</strain>
    </source>
</reference>
<dbReference type="PhylomeDB" id="A0A0A2KV40"/>
<feature type="region of interest" description="Disordered" evidence="1">
    <location>
        <begin position="29"/>
        <end position="170"/>
    </location>
</feature>
<proteinExistence type="predicted"/>
<sequence>MRRYQQHTHASWHHINAAKFDCPWCQPTHRAETPQNRNHSRKQSVKGSDNGRTSRASATSTPVGRRIAHESSDIPIEDQAANTPLEPPTPDSALDAINEETPEPELESDHGRYNMGRTAGPDELNNTADTLRPPLPEEWTKETEDREHSAAERTPPAEEDWRSGLATTGEVRILGDEIVGSSELDVKELKELEESGEKLG</sequence>
<organism evidence="2 3">
    <name type="scientific">Penicillium italicum</name>
    <name type="common">Blue mold</name>
    <dbReference type="NCBI Taxonomy" id="40296"/>
    <lineage>
        <taxon>Eukaryota</taxon>
        <taxon>Fungi</taxon>
        <taxon>Dikarya</taxon>
        <taxon>Ascomycota</taxon>
        <taxon>Pezizomycotina</taxon>
        <taxon>Eurotiomycetes</taxon>
        <taxon>Eurotiomycetidae</taxon>
        <taxon>Eurotiales</taxon>
        <taxon>Aspergillaceae</taxon>
        <taxon>Penicillium</taxon>
    </lineage>
</organism>
<feature type="compositionally biased region" description="Basic and acidic residues" evidence="1">
    <location>
        <begin position="138"/>
        <end position="162"/>
    </location>
</feature>
<comment type="caution">
    <text evidence="2">The sequence shown here is derived from an EMBL/GenBank/DDBJ whole genome shotgun (WGS) entry which is preliminary data.</text>
</comment>
<dbReference type="EMBL" id="JQGA01001217">
    <property type="protein sequence ID" value="KGO68235.1"/>
    <property type="molecule type" value="Genomic_DNA"/>
</dbReference>
<evidence type="ECO:0000313" key="2">
    <source>
        <dbReference type="EMBL" id="KGO68235.1"/>
    </source>
</evidence>
<feature type="compositionally biased region" description="Polar residues" evidence="1">
    <location>
        <begin position="45"/>
        <end position="62"/>
    </location>
</feature>